<dbReference type="EMBL" id="JAHHIF010000022">
    <property type="protein sequence ID" value="MBW4546180.1"/>
    <property type="molecule type" value="Genomic_DNA"/>
</dbReference>
<evidence type="ECO:0000313" key="2">
    <source>
        <dbReference type="Proteomes" id="UP000753908"/>
    </source>
</evidence>
<organism evidence="1 2">
    <name type="scientific">Symplocastrum torsivum CPER-KK1</name>
    <dbReference type="NCBI Taxonomy" id="450513"/>
    <lineage>
        <taxon>Bacteria</taxon>
        <taxon>Bacillati</taxon>
        <taxon>Cyanobacteriota</taxon>
        <taxon>Cyanophyceae</taxon>
        <taxon>Oscillatoriophycideae</taxon>
        <taxon>Oscillatoriales</taxon>
        <taxon>Microcoleaceae</taxon>
        <taxon>Symplocastrum</taxon>
    </lineage>
</organism>
<dbReference type="AlphaFoldDB" id="A0A951UAL7"/>
<sequence>MAEFIYAFTRFGPLPMHRLPKVPHLLTGQIALHHCLAPSFIDYLRTCMRM</sequence>
<reference evidence="1" key="1">
    <citation type="submission" date="2021-05" db="EMBL/GenBank/DDBJ databases">
        <authorList>
            <person name="Pietrasiak N."/>
            <person name="Ward R."/>
            <person name="Stajich J.E."/>
            <person name="Kurbessoian T."/>
        </authorList>
    </citation>
    <scope>NUCLEOTIDE SEQUENCE</scope>
    <source>
        <strain evidence="1">CPER-KK1</strain>
    </source>
</reference>
<protein>
    <submittedName>
        <fullName evidence="1">Uncharacterized protein</fullName>
    </submittedName>
</protein>
<name>A0A951UAL7_9CYAN</name>
<comment type="caution">
    <text evidence="1">The sequence shown here is derived from an EMBL/GenBank/DDBJ whole genome shotgun (WGS) entry which is preliminary data.</text>
</comment>
<evidence type="ECO:0000313" key="1">
    <source>
        <dbReference type="EMBL" id="MBW4546180.1"/>
    </source>
</evidence>
<dbReference type="Proteomes" id="UP000753908">
    <property type="component" value="Unassembled WGS sequence"/>
</dbReference>
<accession>A0A951UAL7</accession>
<reference evidence="1" key="2">
    <citation type="journal article" date="2022" name="Microbiol. Resour. Announc.">
        <title>Metagenome Sequencing to Explore Phylogenomics of Terrestrial Cyanobacteria.</title>
        <authorList>
            <person name="Ward R.D."/>
            <person name="Stajich J.E."/>
            <person name="Johansen J.R."/>
            <person name="Huntemann M."/>
            <person name="Clum A."/>
            <person name="Foster B."/>
            <person name="Foster B."/>
            <person name="Roux S."/>
            <person name="Palaniappan K."/>
            <person name="Varghese N."/>
            <person name="Mukherjee S."/>
            <person name="Reddy T.B.K."/>
            <person name="Daum C."/>
            <person name="Copeland A."/>
            <person name="Chen I.A."/>
            <person name="Ivanova N.N."/>
            <person name="Kyrpides N.C."/>
            <person name="Shapiro N."/>
            <person name="Eloe-Fadrosh E.A."/>
            <person name="Pietrasiak N."/>
        </authorList>
    </citation>
    <scope>NUCLEOTIDE SEQUENCE</scope>
    <source>
        <strain evidence="1">CPER-KK1</strain>
    </source>
</reference>
<proteinExistence type="predicted"/>
<gene>
    <name evidence="1" type="ORF">KME25_17290</name>
</gene>